<reference evidence="1 2" key="1">
    <citation type="submission" date="2020-08" db="EMBL/GenBank/DDBJ databases">
        <title>Genomic Encyclopedia of Type Strains, Phase III (KMG-III): the genomes of soil and plant-associated and newly described type strains.</title>
        <authorList>
            <person name="Whitman W."/>
        </authorList>
    </citation>
    <scope>NUCLEOTIDE SEQUENCE [LARGE SCALE GENOMIC DNA]</scope>
    <source>
        <strain evidence="1 2">CECT 5862</strain>
    </source>
</reference>
<evidence type="ECO:0000313" key="1">
    <source>
        <dbReference type="EMBL" id="MBB3111997.1"/>
    </source>
</evidence>
<gene>
    <name evidence="1" type="ORF">FHS18_004065</name>
</gene>
<dbReference type="Proteomes" id="UP000570361">
    <property type="component" value="Unassembled WGS sequence"/>
</dbReference>
<proteinExistence type="predicted"/>
<protein>
    <submittedName>
        <fullName evidence="1">Uncharacterized protein</fullName>
    </submittedName>
</protein>
<dbReference type="EMBL" id="JACHXK010000009">
    <property type="protein sequence ID" value="MBB3111997.1"/>
    <property type="molecule type" value="Genomic_DNA"/>
</dbReference>
<keyword evidence="2" id="KW-1185">Reference proteome</keyword>
<sequence length="41" mass="4837">MYCEFPNYETLLLIFCSLSRLLFYISPPKYVNIDKDGGLCR</sequence>
<name>A0A7W5B071_9BACL</name>
<comment type="caution">
    <text evidence="1">The sequence shown here is derived from an EMBL/GenBank/DDBJ whole genome shotgun (WGS) entry which is preliminary data.</text>
</comment>
<accession>A0A7W5B071</accession>
<organism evidence="1 2">
    <name type="scientific">Paenibacillus phyllosphaerae</name>
    <dbReference type="NCBI Taxonomy" id="274593"/>
    <lineage>
        <taxon>Bacteria</taxon>
        <taxon>Bacillati</taxon>
        <taxon>Bacillota</taxon>
        <taxon>Bacilli</taxon>
        <taxon>Bacillales</taxon>
        <taxon>Paenibacillaceae</taxon>
        <taxon>Paenibacillus</taxon>
    </lineage>
</organism>
<evidence type="ECO:0000313" key="2">
    <source>
        <dbReference type="Proteomes" id="UP000570361"/>
    </source>
</evidence>
<dbReference type="AlphaFoldDB" id="A0A7W5B071"/>